<evidence type="ECO:0000313" key="8">
    <source>
        <dbReference type="EMBL" id="ELW64992.1"/>
    </source>
</evidence>
<comment type="function">
    <text evidence="5">In the plasma membrane, cooperates with CD86 to mediate CD86-signaling in B lymphocytes that regulates the level of IgG1 produced through the activation of distal signaling intermediates. Upon CD40 engagement, required to activate NF-kappa-B signaling pathway via phospholipase C and protein kinase C activation.</text>
</comment>
<dbReference type="Proteomes" id="UP000011518">
    <property type="component" value="Unassembled WGS sequence"/>
</dbReference>
<reference evidence="9" key="2">
    <citation type="journal article" date="2013" name="Nat. Commun.">
        <title>Genome of the Chinese tree shrew.</title>
        <authorList>
            <person name="Fan Y."/>
            <person name="Huang Z.Y."/>
            <person name="Cao C.C."/>
            <person name="Chen C.S."/>
            <person name="Chen Y.X."/>
            <person name="Fan D.D."/>
            <person name="He J."/>
            <person name="Hou H.L."/>
            <person name="Hu L."/>
            <person name="Hu X.T."/>
            <person name="Jiang X.T."/>
            <person name="Lai R."/>
            <person name="Lang Y.S."/>
            <person name="Liang B."/>
            <person name="Liao S.G."/>
            <person name="Mu D."/>
            <person name="Ma Y.Y."/>
            <person name="Niu Y.Y."/>
            <person name="Sun X.Q."/>
            <person name="Xia J.Q."/>
            <person name="Xiao J."/>
            <person name="Xiong Z.Q."/>
            <person name="Xu L."/>
            <person name="Yang L."/>
            <person name="Zhang Y."/>
            <person name="Zhao W."/>
            <person name="Zhao X.D."/>
            <person name="Zheng Y.T."/>
            <person name="Zhou J.M."/>
            <person name="Zhu Y.B."/>
            <person name="Zhang G.J."/>
            <person name="Wang J."/>
            <person name="Yao Y.G."/>
        </authorList>
    </citation>
    <scope>NUCLEOTIDE SEQUENCE [LARGE SCALE GENOMIC DNA]</scope>
</reference>
<dbReference type="Pfam" id="PF01145">
    <property type="entry name" value="Band_7"/>
    <property type="match status" value="1"/>
</dbReference>
<proteinExistence type="inferred from homology"/>
<feature type="domain" description="Band 7" evidence="7">
    <location>
        <begin position="48"/>
        <end position="149"/>
    </location>
</feature>
<accession>L9KV14</accession>
<keyword evidence="6" id="KW-0496">Mitochondrion</keyword>
<dbReference type="EMBL" id="KB320704">
    <property type="protein sequence ID" value="ELW64992.1"/>
    <property type="molecule type" value="Genomic_DNA"/>
</dbReference>
<dbReference type="GO" id="GO:0071897">
    <property type="term" value="P:DNA biosynthetic process"/>
    <property type="evidence" value="ECO:0007669"/>
    <property type="project" value="UniProtKB-KW"/>
</dbReference>
<evidence type="ECO:0000256" key="2">
    <source>
        <dbReference type="ARBA" id="ARBA00022634"/>
    </source>
</evidence>
<evidence type="ECO:0000256" key="4">
    <source>
        <dbReference type="ARBA" id="ARBA00046022"/>
    </source>
</evidence>
<dbReference type="PANTHER" id="PTHR23222:SF0">
    <property type="entry name" value="PROHIBITIN 1"/>
    <property type="match status" value="1"/>
</dbReference>
<dbReference type="AlphaFoldDB" id="L9KV14"/>
<dbReference type="InterPro" id="IPR000163">
    <property type="entry name" value="Prohibitin"/>
</dbReference>
<dbReference type="SUPFAM" id="SSF117892">
    <property type="entry name" value="Band 7/SPFH domain"/>
    <property type="match status" value="1"/>
</dbReference>
<dbReference type="InterPro" id="IPR001107">
    <property type="entry name" value="Band_7"/>
</dbReference>
<dbReference type="PRINTS" id="PR00679">
    <property type="entry name" value="PROHIBITIN"/>
</dbReference>
<evidence type="ECO:0000313" key="9">
    <source>
        <dbReference type="Proteomes" id="UP000011518"/>
    </source>
</evidence>
<reference evidence="9" key="1">
    <citation type="submission" date="2012-07" db="EMBL/GenBank/DDBJ databases">
        <title>Genome of the Chinese tree shrew, a rising model animal genetically related to primates.</title>
        <authorList>
            <person name="Zhang G."/>
            <person name="Fan Y."/>
            <person name="Yao Y."/>
            <person name="Huang Z."/>
        </authorList>
    </citation>
    <scope>NUCLEOTIDE SEQUENCE [LARGE SCALE GENOMIC DNA]</scope>
</reference>
<evidence type="ECO:0000256" key="5">
    <source>
        <dbReference type="ARBA" id="ARBA00046138"/>
    </source>
</evidence>
<keyword evidence="2" id="KW-0237">DNA synthesis</keyword>
<dbReference type="InParanoid" id="L9KV14"/>
<comment type="function">
    <text evidence="3">In the nucleus, acts as a transcription coregulator, enhances promoter binding by TP53, a transcription factor it activates, but reduces the promoter binding by E2F1, a transcription factor it represses. Interacts with STAT3 to affect IL17 secretion in T-helper Th17 cells.</text>
</comment>
<sequence length="159" mass="17719">MAAKVLEPTDKFGLALAVAEGHCGRERESFSHLLSTEANYLCHSRPRNVPVITGSKDLQNVTVTLSILSRLVTSQLPRIFTSVGEDSDRHVLPSVTTEIPKSVVAGFSARELITQRELVPRQVSDDFTERAATFGLIVDESFHRIPDITMTFHDWLNMK</sequence>
<organism evidence="8 9">
    <name type="scientific">Tupaia chinensis</name>
    <name type="common">Chinese tree shrew</name>
    <name type="synonym">Tupaia belangeri chinensis</name>
    <dbReference type="NCBI Taxonomy" id="246437"/>
    <lineage>
        <taxon>Eukaryota</taxon>
        <taxon>Metazoa</taxon>
        <taxon>Chordata</taxon>
        <taxon>Craniata</taxon>
        <taxon>Vertebrata</taxon>
        <taxon>Euteleostomi</taxon>
        <taxon>Mammalia</taxon>
        <taxon>Eutheria</taxon>
        <taxon>Euarchontoglires</taxon>
        <taxon>Scandentia</taxon>
        <taxon>Tupaiidae</taxon>
        <taxon>Tupaia</taxon>
    </lineage>
</organism>
<keyword evidence="9" id="KW-1185">Reference proteome</keyword>
<dbReference type="GO" id="GO:0005743">
    <property type="term" value="C:mitochondrial inner membrane"/>
    <property type="evidence" value="ECO:0007669"/>
    <property type="project" value="UniProtKB-SubCell"/>
</dbReference>
<evidence type="ECO:0000256" key="1">
    <source>
        <dbReference type="ARBA" id="ARBA00009658"/>
    </source>
</evidence>
<dbReference type="GO" id="GO:0007005">
    <property type="term" value="P:mitochondrion organization"/>
    <property type="evidence" value="ECO:0007669"/>
    <property type="project" value="TreeGrafter"/>
</dbReference>
<comment type="function">
    <text evidence="4">Protein with pleiotropic attributes mediated in a cell-compartment- and tissue-specific manner, which include the plasma membrane-associated cell signaling functions, mitochondrial chaperone, and transcriptional co-regulator of transcription factors in the nucleus. Plays a role in adipose tissue and glucose homeostasis in a sex-specific manner. Contributes to pulmonary vascular remodeling by accelerating proliferation of pulmonary arterial smooth muscle cells.</text>
</comment>
<dbReference type="STRING" id="246437.L9KV14"/>
<evidence type="ECO:0000256" key="3">
    <source>
        <dbReference type="ARBA" id="ARBA00045600"/>
    </source>
</evidence>
<dbReference type="PANTHER" id="PTHR23222">
    <property type="entry name" value="PROHIBITIN"/>
    <property type="match status" value="1"/>
</dbReference>
<name>L9KV14_TUPCH</name>
<comment type="subcellular location">
    <subcellularLocation>
        <location evidence="6">Mitochondrion inner membrane</location>
    </subcellularLocation>
</comment>
<keyword evidence="6" id="KW-0472">Membrane</keyword>
<evidence type="ECO:0000259" key="7">
    <source>
        <dbReference type="Pfam" id="PF01145"/>
    </source>
</evidence>
<evidence type="ECO:0000256" key="6">
    <source>
        <dbReference type="RuleBase" id="RU366048"/>
    </source>
</evidence>
<gene>
    <name evidence="8" type="ORF">TREES_T100011978</name>
</gene>
<comment type="similarity">
    <text evidence="1 6">Belongs to the prohibitin family.</text>
</comment>
<keyword evidence="6" id="KW-0999">Mitochondrion inner membrane</keyword>
<dbReference type="InterPro" id="IPR036013">
    <property type="entry name" value="Band_7/SPFH_dom_sf"/>
</dbReference>
<protein>
    <recommendedName>
        <fullName evidence="6">Prohibitin</fullName>
    </recommendedName>
</protein>